<dbReference type="PANTHER" id="PTHR43576:SF2">
    <property type="entry name" value="INTRACELLULAR EXO-ALPHA-L-ARABINOFURANOSIDASE 2"/>
    <property type="match status" value="1"/>
</dbReference>
<evidence type="ECO:0000313" key="2">
    <source>
        <dbReference type="EMBL" id="EKC46408.1"/>
    </source>
</evidence>
<dbReference type="EMBL" id="AJWZ01011127">
    <property type="protein sequence ID" value="EKC46408.1"/>
    <property type="molecule type" value="Genomic_DNA"/>
</dbReference>
<evidence type="ECO:0000259" key="1">
    <source>
        <dbReference type="Pfam" id="PF22848"/>
    </source>
</evidence>
<reference evidence="2" key="1">
    <citation type="journal article" date="2013" name="Environ. Microbiol.">
        <title>Microbiota from the distal guts of lean and obese adolescents exhibit partial functional redundancy besides clear differences in community structure.</title>
        <authorList>
            <person name="Ferrer M."/>
            <person name="Ruiz A."/>
            <person name="Lanza F."/>
            <person name="Haange S.B."/>
            <person name="Oberbach A."/>
            <person name="Till H."/>
            <person name="Bargiela R."/>
            <person name="Campoy C."/>
            <person name="Segura M.T."/>
            <person name="Richter M."/>
            <person name="von Bergen M."/>
            <person name="Seifert J."/>
            <person name="Suarez A."/>
        </authorList>
    </citation>
    <scope>NUCLEOTIDE SEQUENCE</scope>
</reference>
<organism evidence="2">
    <name type="scientific">human gut metagenome</name>
    <dbReference type="NCBI Taxonomy" id="408170"/>
    <lineage>
        <taxon>unclassified sequences</taxon>
        <taxon>metagenomes</taxon>
        <taxon>organismal metagenomes</taxon>
    </lineage>
</organism>
<proteinExistence type="predicted"/>
<dbReference type="SUPFAM" id="SSF51445">
    <property type="entry name" value="(Trans)glycosidases"/>
    <property type="match status" value="1"/>
</dbReference>
<dbReference type="Pfam" id="PF22848">
    <property type="entry name" value="ASD1_dom"/>
    <property type="match status" value="1"/>
</dbReference>
<feature type="non-terminal residue" evidence="2">
    <location>
        <position position="1"/>
    </location>
</feature>
<comment type="caution">
    <text evidence="2">The sequence shown here is derived from an EMBL/GenBank/DDBJ whole genome shotgun (WGS) entry which is preliminary data.</text>
</comment>
<dbReference type="Gene3D" id="3.20.20.80">
    <property type="entry name" value="Glycosidases"/>
    <property type="match status" value="1"/>
</dbReference>
<protein>
    <submittedName>
        <fullName evidence="2">Alpha-N-arabinofuranosidase 2</fullName>
    </submittedName>
</protein>
<feature type="non-terminal residue" evidence="2">
    <location>
        <position position="187"/>
    </location>
</feature>
<dbReference type="InterPro" id="IPR017853">
    <property type="entry name" value="GH"/>
</dbReference>
<dbReference type="AlphaFoldDB" id="K1RLW4"/>
<dbReference type="PANTHER" id="PTHR43576">
    <property type="entry name" value="ALPHA-L-ARABINOFURANOSIDASE C-RELATED"/>
    <property type="match status" value="1"/>
</dbReference>
<sequence length="187" mass="21463">NVGSGTVQEFSDWVEYCNMGGISPMASERRANGQDEPFNVKYWGIGNEAWGCGGSMRAEYYADLCRQYSTYLRNYSPEHKIFKIASGANVADYHWTKTVMERAGQAVDAVSLHYYTVPHEDWQHKGSATDFTDEEYYTTLHKTLQMEELVENHTRIIKQYQGDRKVGLAVDEWGTWYDVEPDTNPGF</sequence>
<accession>K1RLW4</accession>
<dbReference type="GO" id="GO:0000272">
    <property type="term" value="P:polysaccharide catabolic process"/>
    <property type="evidence" value="ECO:0007669"/>
    <property type="project" value="TreeGrafter"/>
</dbReference>
<feature type="domain" description="Alpha-L-arabinofuranosidase 1 catalytic" evidence="1">
    <location>
        <begin position="6"/>
        <end position="120"/>
    </location>
</feature>
<dbReference type="InterPro" id="IPR055235">
    <property type="entry name" value="ASD1_cat"/>
</dbReference>
<gene>
    <name evidence="2" type="ORF">OBE_16276</name>
</gene>
<name>K1RLW4_9ZZZZ</name>